<dbReference type="PANTHER" id="PTHR43861">
    <property type="entry name" value="TRANS-ACONITATE 2-METHYLTRANSFERASE-RELATED"/>
    <property type="match status" value="1"/>
</dbReference>
<keyword evidence="4" id="KW-1185">Reference proteome</keyword>
<dbReference type="SUPFAM" id="SSF53335">
    <property type="entry name" value="S-adenosyl-L-methionine-dependent methyltransferases"/>
    <property type="match status" value="1"/>
</dbReference>
<evidence type="ECO:0000313" key="4">
    <source>
        <dbReference type="Proteomes" id="UP000567795"/>
    </source>
</evidence>
<protein>
    <submittedName>
        <fullName evidence="3">SAM-dependent methyltransferase</fullName>
    </submittedName>
</protein>
<dbReference type="GO" id="GO:0032259">
    <property type="term" value="P:methylation"/>
    <property type="evidence" value="ECO:0007669"/>
    <property type="project" value="UniProtKB-KW"/>
</dbReference>
<reference evidence="3 4" key="1">
    <citation type="submission" date="2020-07" db="EMBL/GenBank/DDBJ databases">
        <title>Sequencing the genomes of 1000 actinobacteria strains.</title>
        <authorList>
            <person name="Klenk H.-P."/>
        </authorList>
    </citation>
    <scope>NUCLEOTIDE SEQUENCE [LARGE SCALE GENOMIC DNA]</scope>
    <source>
        <strain evidence="3 4">DSM 42178</strain>
    </source>
</reference>
<dbReference type="AlphaFoldDB" id="A0A852ZUG3"/>
<dbReference type="Gene3D" id="3.40.50.150">
    <property type="entry name" value="Vaccinia Virus protein VP39"/>
    <property type="match status" value="1"/>
</dbReference>
<feature type="domain" description="Methyltransferase" evidence="2">
    <location>
        <begin position="64"/>
        <end position="160"/>
    </location>
</feature>
<dbReference type="Proteomes" id="UP000567795">
    <property type="component" value="Unassembled WGS sequence"/>
</dbReference>
<name>A0A852ZUG3_9ACTN</name>
<dbReference type="RefSeq" id="WP_179814268.1">
    <property type="nucleotide sequence ID" value="NZ_JACBZD010000001.1"/>
</dbReference>
<dbReference type="CDD" id="cd02440">
    <property type="entry name" value="AdoMet_MTases"/>
    <property type="match status" value="1"/>
</dbReference>
<dbReference type="InterPro" id="IPR041698">
    <property type="entry name" value="Methyltransf_25"/>
</dbReference>
<dbReference type="GO" id="GO:0008168">
    <property type="term" value="F:methyltransferase activity"/>
    <property type="evidence" value="ECO:0007669"/>
    <property type="project" value="UniProtKB-KW"/>
</dbReference>
<dbReference type="Pfam" id="PF13649">
    <property type="entry name" value="Methyltransf_25"/>
    <property type="match status" value="1"/>
</dbReference>
<evidence type="ECO:0000259" key="2">
    <source>
        <dbReference type="Pfam" id="PF13649"/>
    </source>
</evidence>
<dbReference type="InterPro" id="IPR029063">
    <property type="entry name" value="SAM-dependent_MTases_sf"/>
</dbReference>
<evidence type="ECO:0000256" key="1">
    <source>
        <dbReference type="ARBA" id="ARBA00022679"/>
    </source>
</evidence>
<dbReference type="GO" id="GO:0017000">
    <property type="term" value="P:antibiotic biosynthetic process"/>
    <property type="evidence" value="ECO:0007669"/>
    <property type="project" value="UniProtKB-ARBA"/>
</dbReference>
<proteinExistence type="predicted"/>
<organism evidence="3 4">
    <name type="scientific">Allostreptomyces psammosilenae</name>
    <dbReference type="NCBI Taxonomy" id="1892865"/>
    <lineage>
        <taxon>Bacteria</taxon>
        <taxon>Bacillati</taxon>
        <taxon>Actinomycetota</taxon>
        <taxon>Actinomycetes</taxon>
        <taxon>Kitasatosporales</taxon>
        <taxon>Streptomycetaceae</taxon>
        <taxon>Allostreptomyces</taxon>
    </lineage>
</organism>
<gene>
    <name evidence="3" type="ORF">FHU37_002488</name>
</gene>
<comment type="caution">
    <text evidence="3">The sequence shown here is derived from an EMBL/GenBank/DDBJ whole genome shotgun (WGS) entry which is preliminary data.</text>
</comment>
<sequence length="285" mass="30427">MNRTPDAPNPFLDPAVRPGLYAEAGRLTSRTSALHRAKSEGRPVADAIVDLALRHAAVTRAAIVLDLGCGRGTTTRALAERLRPAQLLGVDASAALLSRARTRTGAANETTRISWLCADFHHLPLPTASSALAVAAFCLYHSPTPRAVVEEMARCLVPGGTALLVTKSADSYRELDRLVAAAGLDPDAERRPSLYTAAHSGNLTQLAEGPLRVVHTEHEIHRFTFSGHAHLAEYLATTPKYNVPDHLATDPVALADSLSMALPDRPVTTVSTVTYVVATRPEETT</sequence>
<evidence type="ECO:0000313" key="3">
    <source>
        <dbReference type="EMBL" id="NYI05545.1"/>
    </source>
</evidence>
<accession>A0A852ZUG3</accession>
<keyword evidence="1 3" id="KW-0808">Transferase</keyword>
<keyword evidence="3" id="KW-0489">Methyltransferase</keyword>
<dbReference type="EMBL" id="JACBZD010000001">
    <property type="protein sequence ID" value="NYI05545.1"/>
    <property type="molecule type" value="Genomic_DNA"/>
</dbReference>